<evidence type="ECO:0000259" key="3">
    <source>
        <dbReference type="Pfam" id="PF07811"/>
    </source>
</evidence>
<evidence type="ECO:0000256" key="1">
    <source>
        <dbReference type="SAM" id="MobiDB-lite"/>
    </source>
</evidence>
<feature type="compositionally biased region" description="Polar residues" evidence="1">
    <location>
        <begin position="17"/>
        <end position="42"/>
    </location>
</feature>
<reference evidence="4" key="1">
    <citation type="submission" date="2023-07" db="EMBL/GenBank/DDBJ databases">
        <title>Sorghum-associated microbial communities from plants grown in Nebraska, USA.</title>
        <authorList>
            <person name="Schachtman D."/>
        </authorList>
    </citation>
    <scope>NUCLEOTIDE SEQUENCE</scope>
    <source>
        <strain evidence="4">BE261</strain>
    </source>
</reference>
<proteinExistence type="predicted"/>
<dbReference type="NCBIfam" id="NF041390">
    <property type="entry name" value="TadE_Rv3655c"/>
    <property type="match status" value="1"/>
</dbReference>
<accession>A0AAW8NDJ5</accession>
<protein>
    <recommendedName>
        <fullName evidence="3">TadE-like domain-containing protein</fullName>
    </recommendedName>
</protein>
<keyword evidence="2" id="KW-0472">Membrane</keyword>
<keyword evidence="2" id="KW-0812">Transmembrane</keyword>
<dbReference type="GeneID" id="97423156"/>
<comment type="caution">
    <text evidence="4">The sequence shown here is derived from an EMBL/GenBank/DDBJ whole genome shotgun (WGS) entry which is preliminary data.</text>
</comment>
<dbReference type="InterPro" id="IPR012495">
    <property type="entry name" value="TadE-like_dom"/>
</dbReference>
<dbReference type="EMBL" id="JAVDWN010000008">
    <property type="protein sequence ID" value="MDR7164459.1"/>
    <property type="molecule type" value="Genomic_DNA"/>
</dbReference>
<evidence type="ECO:0000256" key="2">
    <source>
        <dbReference type="SAM" id="Phobius"/>
    </source>
</evidence>
<feature type="transmembrane region" description="Helical" evidence="2">
    <location>
        <begin position="71"/>
        <end position="93"/>
    </location>
</feature>
<dbReference type="Pfam" id="PF07811">
    <property type="entry name" value="TadE"/>
    <property type="match status" value="1"/>
</dbReference>
<evidence type="ECO:0000313" key="5">
    <source>
        <dbReference type="Proteomes" id="UP001262032"/>
    </source>
</evidence>
<feature type="domain" description="TadE-like" evidence="3">
    <location>
        <begin position="65"/>
        <end position="107"/>
    </location>
</feature>
<sequence length="173" mass="16739">MTEAPAVLPAADPFGPGQTTAGESAAGPSTTGPSAAAQSATGPTGGRDRAACSPTGGPAAQESCGAVTAEFAVTLPAVLLLLAMLLAGASAGVTQLRLEEGARAGARALARGDDSPTVERIVRTLAGGSASAAVSADGEWLHVTVTDRVGGPLGASIPWHLTARASTRSEAAG</sequence>
<evidence type="ECO:0000313" key="4">
    <source>
        <dbReference type="EMBL" id="MDR7164459.1"/>
    </source>
</evidence>
<feature type="region of interest" description="Disordered" evidence="1">
    <location>
        <begin position="1"/>
        <end position="61"/>
    </location>
</feature>
<organism evidence="4 5">
    <name type="scientific">Pseudarthrobacter oxydans</name>
    <name type="common">Arthrobacter oxydans</name>
    <dbReference type="NCBI Taxonomy" id="1671"/>
    <lineage>
        <taxon>Bacteria</taxon>
        <taxon>Bacillati</taxon>
        <taxon>Actinomycetota</taxon>
        <taxon>Actinomycetes</taxon>
        <taxon>Micrococcales</taxon>
        <taxon>Micrococcaceae</taxon>
        <taxon>Pseudarthrobacter</taxon>
    </lineage>
</organism>
<name>A0AAW8NDJ5_PSEOX</name>
<dbReference type="AlphaFoldDB" id="A0AAW8NDJ5"/>
<dbReference type="Proteomes" id="UP001262032">
    <property type="component" value="Unassembled WGS sequence"/>
</dbReference>
<keyword evidence="2" id="KW-1133">Transmembrane helix</keyword>
<gene>
    <name evidence="4" type="ORF">J2X12_002496</name>
</gene>
<dbReference type="RefSeq" id="WP_310112784.1">
    <property type="nucleotide sequence ID" value="NZ_JAVDTN010000009.1"/>
</dbReference>
<dbReference type="InterPro" id="IPR049790">
    <property type="entry name" value="Rv3655c/TadE"/>
</dbReference>